<dbReference type="Proteomes" id="UP000185062">
    <property type="component" value="Unassembled WGS sequence"/>
</dbReference>
<sequence length="245" mass="26496">MDERSVLAYWSFRFALLGMLIAIFAILGYRLDIMHFRPALFGLIGAAGIGLLAALFGIIGLIMAVRKKQSGGVFALAGLALGSVVAVPILLAAQAGSQVPRIHDITTDLQDPPEFVAMQSVRAPTQNPLDRKMPVNLAALQQAGYPDLSTVLIQKNPNQVFEDAVTLVKERGWEIIAAVSAENSWIEATATTRIMGFKDDVVIRIRERGGESIVDMRSVSRVGQSDLGVNAARIKAFLADLRNVK</sequence>
<name>A0A1N6IVF5_9PROT</name>
<keyword evidence="1" id="KW-1133">Transmembrane helix</keyword>
<organism evidence="2 3">
    <name type="scientific">Nitrosomonas cryotolerans ATCC 49181</name>
    <dbReference type="NCBI Taxonomy" id="1131553"/>
    <lineage>
        <taxon>Bacteria</taxon>
        <taxon>Pseudomonadati</taxon>
        <taxon>Pseudomonadota</taxon>
        <taxon>Betaproteobacteria</taxon>
        <taxon>Nitrosomonadales</taxon>
        <taxon>Nitrosomonadaceae</taxon>
        <taxon>Nitrosomonas</taxon>
    </lineage>
</organism>
<protein>
    <recommendedName>
        <fullName evidence="4">DUF1499 domain-containing protein</fullName>
    </recommendedName>
</protein>
<dbReference type="InterPro" id="IPR010865">
    <property type="entry name" value="DUF1499"/>
</dbReference>
<gene>
    <name evidence="2" type="ORF">SAMN02743940_2108</name>
</gene>
<evidence type="ECO:0008006" key="4">
    <source>
        <dbReference type="Google" id="ProtNLM"/>
    </source>
</evidence>
<dbReference type="eggNOG" id="COG4446">
    <property type="taxonomic scope" value="Bacteria"/>
</dbReference>
<evidence type="ECO:0000256" key="1">
    <source>
        <dbReference type="SAM" id="Phobius"/>
    </source>
</evidence>
<dbReference type="EMBL" id="FSRO01000001">
    <property type="protein sequence ID" value="SIO36010.1"/>
    <property type="molecule type" value="Genomic_DNA"/>
</dbReference>
<keyword evidence="1" id="KW-0812">Transmembrane</keyword>
<dbReference type="AlphaFoldDB" id="A0A1N6IVF5"/>
<dbReference type="Pfam" id="PF07386">
    <property type="entry name" value="DUF1499"/>
    <property type="match status" value="1"/>
</dbReference>
<feature type="transmembrane region" description="Helical" evidence="1">
    <location>
        <begin position="39"/>
        <end position="65"/>
    </location>
</feature>
<keyword evidence="3" id="KW-1185">Reference proteome</keyword>
<evidence type="ECO:0000313" key="3">
    <source>
        <dbReference type="Proteomes" id="UP000185062"/>
    </source>
</evidence>
<keyword evidence="1" id="KW-0472">Membrane</keyword>
<evidence type="ECO:0000313" key="2">
    <source>
        <dbReference type="EMBL" id="SIO36010.1"/>
    </source>
</evidence>
<proteinExistence type="predicted"/>
<dbReference type="RefSeq" id="WP_028461971.1">
    <property type="nucleotide sequence ID" value="NZ_FSRO01000001.1"/>
</dbReference>
<feature type="transmembrane region" description="Helical" evidence="1">
    <location>
        <begin position="71"/>
        <end position="93"/>
    </location>
</feature>
<feature type="transmembrane region" description="Helical" evidence="1">
    <location>
        <begin position="6"/>
        <end position="27"/>
    </location>
</feature>
<accession>A0A1N6IVF5</accession>
<reference evidence="2 3" key="1">
    <citation type="submission" date="2016-12" db="EMBL/GenBank/DDBJ databases">
        <authorList>
            <person name="Song W.-J."/>
            <person name="Kurnit D.M."/>
        </authorList>
    </citation>
    <scope>NUCLEOTIDE SEQUENCE [LARGE SCALE GENOMIC DNA]</scope>
    <source>
        <strain evidence="2 3">ATCC 49181</strain>
    </source>
</reference>
<dbReference type="STRING" id="44575.SAMN05216419_103111"/>